<dbReference type="InterPro" id="IPR013132">
    <property type="entry name" value="PseI/NeuA/B-like_N"/>
</dbReference>
<accession>A0A2U8GUR1</accession>
<dbReference type="Proteomes" id="UP000244930">
    <property type="component" value="Chromosome"/>
</dbReference>
<dbReference type="Pfam" id="PF08666">
    <property type="entry name" value="SAF"/>
    <property type="match status" value="1"/>
</dbReference>
<reference evidence="2 3" key="1">
    <citation type="submission" date="2017-06" db="EMBL/GenBank/DDBJ databases">
        <title>Azoarcus.</title>
        <authorList>
            <person name="Woo J.-H."/>
            <person name="Kim H.-S."/>
        </authorList>
    </citation>
    <scope>NUCLEOTIDE SEQUENCE [LARGE SCALE GENOMIC DNA]</scope>
    <source>
        <strain evidence="2 3">TSPY31</strain>
    </source>
</reference>
<name>A0A2U8GUR1_9RHOO</name>
<dbReference type="InterPro" id="IPR020007">
    <property type="entry name" value="NeuB/NeuA"/>
</dbReference>
<dbReference type="EMBL" id="CP022187">
    <property type="protein sequence ID" value="AWI77208.1"/>
    <property type="molecule type" value="Genomic_DNA"/>
</dbReference>
<feature type="domain" description="AFP-like" evidence="1">
    <location>
        <begin position="281"/>
        <end position="333"/>
    </location>
</feature>
<dbReference type="PANTHER" id="PTHR42966:SF1">
    <property type="entry name" value="SIALIC ACID SYNTHASE"/>
    <property type="match status" value="1"/>
</dbReference>
<dbReference type="CDD" id="cd11615">
    <property type="entry name" value="SAF_NeuB_like"/>
    <property type="match status" value="1"/>
</dbReference>
<protein>
    <submittedName>
        <fullName evidence="2">N-acetylneuraminate synthase</fullName>
    </submittedName>
</protein>
<sequence length="333" mass="36431">MKTLIIAEAGVNHNGDLNMARALVDAAAEAGADLVKFQTFSADRLVTTSARKADYQIKATEADESQYEMIRRLELSPAMHADLIGHCQQRGIEFFSTAFDLDSLDYLNGLGMPRIKVPSGEITNLPYLRKVGAFGKHVILSTGMSTLGEIEAAVDVLERAGTSRDRITVLHCNTEYPVPMAEVNLRAMISIREAFGVKVGFSDHTEGIEVAVAAVALGACVIEKHFTLDRNLPGPDHRASIEPQELAHLIRSIRNIELAMGDGVKRPGLRESQNIPVVRKSLVAVKQIHAGELFSAENVGVKRPGTGLNPMRWDEVIGRRSVRDFSVNELIEL</sequence>
<dbReference type="NCBIfam" id="TIGR03569">
    <property type="entry name" value="NeuB_NnaB"/>
    <property type="match status" value="1"/>
</dbReference>
<dbReference type="RefSeq" id="WP_108950907.1">
    <property type="nucleotide sequence ID" value="NZ_CP022187.1"/>
</dbReference>
<dbReference type="SUPFAM" id="SSF51569">
    <property type="entry name" value="Aldolase"/>
    <property type="match status" value="1"/>
</dbReference>
<gene>
    <name evidence="2" type="primary">neuB</name>
    <name evidence="2" type="ORF">CEW83_19880</name>
</gene>
<dbReference type="InterPro" id="IPR057736">
    <property type="entry name" value="SAF_PseI/NeuA/NeuB"/>
</dbReference>
<dbReference type="KEGG" id="acom:CEW83_19880"/>
<dbReference type="Pfam" id="PF03102">
    <property type="entry name" value="NeuB"/>
    <property type="match status" value="1"/>
</dbReference>
<evidence type="ECO:0000259" key="1">
    <source>
        <dbReference type="PROSITE" id="PS50844"/>
    </source>
</evidence>
<dbReference type="InterPro" id="IPR051690">
    <property type="entry name" value="PseI-like"/>
</dbReference>
<dbReference type="AlphaFoldDB" id="A0A2U8GUR1"/>
<dbReference type="InterPro" id="IPR013785">
    <property type="entry name" value="Aldolase_TIM"/>
</dbReference>
<dbReference type="GO" id="GO:0016051">
    <property type="term" value="P:carbohydrate biosynthetic process"/>
    <property type="evidence" value="ECO:0007669"/>
    <property type="project" value="InterPro"/>
</dbReference>
<keyword evidence="3" id="KW-1185">Reference proteome</keyword>
<dbReference type="InterPro" id="IPR036732">
    <property type="entry name" value="AFP_Neu5c_C_sf"/>
</dbReference>
<dbReference type="InterPro" id="IPR013974">
    <property type="entry name" value="SAF"/>
</dbReference>
<dbReference type="Gene3D" id="3.20.20.70">
    <property type="entry name" value="Aldolase class I"/>
    <property type="match status" value="1"/>
</dbReference>
<evidence type="ECO:0000313" key="3">
    <source>
        <dbReference type="Proteomes" id="UP000244930"/>
    </source>
</evidence>
<dbReference type="Gene3D" id="3.90.1210.10">
    <property type="entry name" value="Antifreeze-like/N-acetylneuraminic acid synthase C-terminal domain"/>
    <property type="match status" value="1"/>
</dbReference>
<proteinExistence type="predicted"/>
<dbReference type="GO" id="GO:0047444">
    <property type="term" value="F:N-acylneuraminate-9-phosphate synthase activity"/>
    <property type="evidence" value="ECO:0007669"/>
    <property type="project" value="TreeGrafter"/>
</dbReference>
<dbReference type="SUPFAM" id="SSF51269">
    <property type="entry name" value="AFP III-like domain"/>
    <property type="match status" value="1"/>
</dbReference>
<organism evidence="2 3">
    <name type="scientific">Parazoarcus communis</name>
    <dbReference type="NCBI Taxonomy" id="41977"/>
    <lineage>
        <taxon>Bacteria</taxon>
        <taxon>Pseudomonadati</taxon>
        <taxon>Pseudomonadota</taxon>
        <taxon>Betaproteobacteria</taxon>
        <taxon>Rhodocyclales</taxon>
        <taxon>Zoogloeaceae</taxon>
        <taxon>Parazoarcus</taxon>
    </lineage>
</organism>
<evidence type="ECO:0000313" key="2">
    <source>
        <dbReference type="EMBL" id="AWI77208.1"/>
    </source>
</evidence>
<dbReference type="SMART" id="SM00858">
    <property type="entry name" value="SAF"/>
    <property type="match status" value="1"/>
</dbReference>
<dbReference type="InterPro" id="IPR006190">
    <property type="entry name" value="SAF_AFP_Neu5Ac"/>
</dbReference>
<dbReference type="PANTHER" id="PTHR42966">
    <property type="entry name" value="N-ACETYLNEURAMINATE SYNTHASE"/>
    <property type="match status" value="1"/>
</dbReference>
<dbReference type="PROSITE" id="PS50844">
    <property type="entry name" value="AFP_LIKE"/>
    <property type="match status" value="1"/>
</dbReference>